<sequence>MYSFNIFVEYLQKNMETPQLKYRREAYPKDKRIELRQSCKEDKNLCFLLTKNEKAFFLTCGAWII</sequence>
<organism evidence="1 2">
    <name type="scientific">Anaerocolumna chitinilytica</name>
    <dbReference type="NCBI Taxonomy" id="1727145"/>
    <lineage>
        <taxon>Bacteria</taxon>
        <taxon>Bacillati</taxon>
        <taxon>Bacillota</taxon>
        <taxon>Clostridia</taxon>
        <taxon>Lachnospirales</taxon>
        <taxon>Lachnospiraceae</taxon>
        <taxon>Anaerocolumna</taxon>
    </lineage>
</organism>
<dbReference type="Proteomes" id="UP000515703">
    <property type="component" value="Chromosome"/>
</dbReference>
<name>A0A7I8DPB9_9FIRM</name>
<keyword evidence="2" id="KW-1185">Reference proteome</keyword>
<reference evidence="1 2" key="2">
    <citation type="submission" date="2020-08" db="EMBL/GenBank/DDBJ databases">
        <authorList>
            <person name="Ueki A."/>
            <person name="Tonouchi A."/>
        </authorList>
    </citation>
    <scope>NUCLEOTIDE SEQUENCE [LARGE SCALE GENOMIC DNA]</scope>
    <source>
        <strain evidence="1 2">CTTW</strain>
    </source>
</reference>
<reference evidence="1 2" key="1">
    <citation type="submission" date="2020-08" db="EMBL/GenBank/DDBJ databases">
        <title>Draft genome sequencing of an Anaerocolumna strain isolated from anoxic soil subjected to BSD treatment.</title>
        <authorList>
            <person name="Uek A."/>
            <person name="Tonouchi A."/>
        </authorList>
    </citation>
    <scope>NUCLEOTIDE SEQUENCE [LARGE SCALE GENOMIC DNA]</scope>
    <source>
        <strain evidence="1 2">CTTW</strain>
    </source>
</reference>
<evidence type="ECO:0000313" key="2">
    <source>
        <dbReference type="Proteomes" id="UP000515703"/>
    </source>
</evidence>
<gene>
    <name evidence="1" type="ORF">bsdcttw_32910</name>
</gene>
<proteinExistence type="predicted"/>
<protein>
    <submittedName>
        <fullName evidence="1">Uncharacterized protein</fullName>
    </submittedName>
</protein>
<evidence type="ECO:0000313" key="1">
    <source>
        <dbReference type="EMBL" id="BCK00251.1"/>
    </source>
</evidence>
<dbReference type="EMBL" id="AP023368">
    <property type="protein sequence ID" value="BCK00251.1"/>
    <property type="molecule type" value="Genomic_DNA"/>
</dbReference>
<dbReference type="KEGG" id="acht:bsdcttw_32910"/>
<accession>A0A7I8DPB9</accession>
<dbReference type="AlphaFoldDB" id="A0A7I8DPB9"/>